<accession>F9GG91</accession>
<name>F9GG91_FUSOF</name>
<evidence type="ECO:0000313" key="1">
    <source>
        <dbReference type="EMBL" id="EGU71819.1"/>
    </source>
</evidence>
<sequence length="16" mass="1964">MDQNEDTTTQALRERR</sequence>
<proteinExistence type="predicted"/>
<dbReference type="EMBL" id="AFQF01007592">
    <property type="protein sequence ID" value="EGU71819.1"/>
    <property type="molecule type" value="Genomic_DNA"/>
</dbReference>
<protein>
    <submittedName>
        <fullName evidence="1">Uncharacterized protein</fullName>
    </submittedName>
</protein>
<organism evidence="1">
    <name type="scientific">Fusarium oxysporum (strain Fo5176)</name>
    <name type="common">Fusarium vascular wilt</name>
    <dbReference type="NCBI Taxonomy" id="660025"/>
    <lineage>
        <taxon>Eukaryota</taxon>
        <taxon>Fungi</taxon>
        <taxon>Dikarya</taxon>
        <taxon>Ascomycota</taxon>
        <taxon>Pezizomycotina</taxon>
        <taxon>Sordariomycetes</taxon>
        <taxon>Hypocreomycetidae</taxon>
        <taxon>Hypocreales</taxon>
        <taxon>Nectriaceae</taxon>
        <taxon>Fusarium</taxon>
        <taxon>Fusarium oxysporum species complex</taxon>
    </lineage>
</organism>
<gene>
    <name evidence="1" type="ORF">FOXB_17675</name>
</gene>
<dbReference type="AlphaFoldDB" id="F9GG91"/>
<reference evidence="1" key="1">
    <citation type="journal article" date="2012" name="Mol. Plant Microbe Interact.">
        <title>A highly conserved effector in Fusarium oxysporum is required for full virulence on Arabidopsis.</title>
        <authorList>
            <person name="Thatcher L.F."/>
            <person name="Gardiner D.M."/>
            <person name="Kazan K."/>
            <person name="Manners J."/>
        </authorList>
    </citation>
    <scope>NUCLEOTIDE SEQUENCE [LARGE SCALE GENOMIC DNA]</scope>
    <source>
        <strain evidence="1">Fo5176</strain>
    </source>
</reference>
<comment type="caution">
    <text evidence="1">The sequence shown here is derived from an EMBL/GenBank/DDBJ whole genome shotgun (WGS) entry which is preliminary data.</text>
</comment>